<dbReference type="EMBL" id="RXLP01000002">
    <property type="protein sequence ID" value="TCD54925.1"/>
    <property type="molecule type" value="Genomic_DNA"/>
</dbReference>
<protein>
    <submittedName>
        <fullName evidence="1">Uncharacterized protein</fullName>
    </submittedName>
</protein>
<evidence type="ECO:0000313" key="2">
    <source>
        <dbReference type="Proteomes" id="UP000291289"/>
    </source>
</evidence>
<dbReference type="Gene3D" id="2.130.10.10">
    <property type="entry name" value="YVTN repeat-like/Quinoprotein amine dehydrogenase"/>
    <property type="match status" value="1"/>
</dbReference>
<sequence>MALCILSSCAIAENTQSYTISPETEYVLVQSDLLSSQQGRISSFDKNGKEIQHANITFQDGGYIAVDKNRDFYVAGERGNDNVIFTRGKAQFFHQLDERDRSGATAIYLDETTSYASMNGTFSQEDGYYTLFVARDRKTNKTLYQTRIPLYAYSILEYHNDIYTLGDNQSAITNNAVVSILDKKTGKIKKTHHFKEYTGITDAYVYKNMLFVVVQRNYDPFEYEIMRWNEGNLVPLDETYISHADEGIKINVADDIIYGMEESRILP</sequence>
<dbReference type="InterPro" id="IPR011047">
    <property type="entry name" value="Quinoprotein_ADH-like_sf"/>
</dbReference>
<dbReference type="SUPFAM" id="SSF50998">
    <property type="entry name" value="Quinoprotein alcohol dehydrogenase-like"/>
    <property type="match status" value="1"/>
</dbReference>
<dbReference type="InterPro" id="IPR015943">
    <property type="entry name" value="WD40/YVTN_repeat-like_dom_sf"/>
</dbReference>
<organism evidence="1 2">
    <name type="scientific">Alloscardovia theropitheci</name>
    <dbReference type="NCBI Taxonomy" id="2496842"/>
    <lineage>
        <taxon>Bacteria</taxon>
        <taxon>Bacillati</taxon>
        <taxon>Actinomycetota</taxon>
        <taxon>Actinomycetes</taxon>
        <taxon>Bifidobacteriales</taxon>
        <taxon>Bifidobacteriaceae</taxon>
        <taxon>Alloscardovia</taxon>
    </lineage>
</organism>
<proteinExistence type="predicted"/>
<dbReference type="Proteomes" id="UP000291289">
    <property type="component" value="Unassembled WGS sequence"/>
</dbReference>
<reference evidence="1 2" key="1">
    <citation type="submission" date="2018-12" db="EMBL/GenBank/DDBJ databases">
        <title>Alloscrdovia theropitheci sp. nov: a novel taxon from the feces of the bleeding-herat monkey (Theropithecus geleda).</title>
        <authorList>
            <person name="Modesto M."/>
        </authorList>
    </citation>
    <scope>NUCLEOTIDE SEQUENCE [LARGE SCALE GENOMIC DNA]</scope>
    <source>
        <strain evidence="1 2">GLDI4/2</strain>
    </source>
</reference>
<evidence type="ECO:0000313" key="1">
    <source>
        <dbReference type="EMBL" id="TCD54925.1"/>
    </source>
</evidence>
<dbReference type="AlphaFoldDB" id="A0A4R0QU74"/>
<comment type="caution">
    <text evidence="1">The sequence shown here is derived from an EMBL/GenBank/DDBJ whole genome shotgun (WGS) entry which is preliminary data.</text>
</comment>
<keyword evidence="2" id="KW-1185">Reference proteome</keyword>
<name>A0A4R0QU74_9BIFI</name>
<accession>A0A4R0QU74</accession>
<dbReference type="RefSeq" id="WP_131282984.1">
    <property type="nucleotide sequence ID" value="NZ_RXLP01000002.1"/>
</dbReference>
<gene>
    <name evidence="1" type="ORF">EJ419_00585</name>
</gene>